<protein>
    <submittedName>
        <fullName evidence="5">DUF4479 and tRNA-binding domain-containing protein</fullName>
    </submittedName>
</protein>
<organism evidence="5 6">
    <name type="scientific">Candidatus Ligilactobacillus excrementigallinarum</name>
    <dbReference type="NCBI Taxonomy" id="2838641"/>
    <lineage>
        <taxon>Bacteria</taxon>
        <taxon>Bacillati</taxon>
        <taxon>Bacillota</taxon>
        <taxon>Bacilli</taxon>
        <taxon>Lactobacillales</taxon>
        <taxon>Lactobacillaceae</taxon>
        <taxon>Ligilactobacillus</taxon>
    </lineage>
</organism>
<dbReference type="EMBL" id="DXFP01000065">
    <property type="protein sequence ID" value="HIX02442.1"/>
    <property type="molecule type" value="Genomic_DNA"/>
</dbReference>
<dbReference type="InterPro" id="IPR037154">
    <property type="entry name" value="YtpR-like_sf"/>
</dbReference>
<dbReference type="AlphaFoldDB" id="A0A9D2AB76"/>
<proteinExistence type="predicted"/>
<evidence type="ECO:0000313" key="6">
    <source>
        <dbReference type="Proteomes" id="UP000823963"/>
    </source>
</evidence>
<dbReference type="InterPro" id="IPR033714">
    <property type="entry name" value="tRNA_bind_bactPheRS"/>
</dbReference>
<evidence type="ECO:0000259" key="4">
    <source>
        <dbReference type="PROSITE" id="PS50886"/>
    </source>
</evidence>
<dbReference type="NCBIfam" id="NF045760">
    <property type="entry name" value="YtpR"/>
    <property type="match status" value="1"/>
</dbReference>
<accession>A0A9D2AB76</accession>
<dbReference type="Pfam" id="PF01588">
    <property type="entry name" value="tRNA_bind"/>
    <property type="match status" value="1"/>
</dbReference>
<keyword evidence="1 3" id="KW-0820">tRNA-binding</keyword>
<name>A0A9D2AB76_9LACO</name>
<dbReference type="InterPro" id="IPR002547">
    <property type="entry name" value="tRNA-bd_dom"/>
</dbReference>
<evidence type="ECO:0000256" key="2">
    <source>
        <dbReference type="ARBA" id="ARBA00022884"/>
    </source>
</evidence>
<evidence type="ECO:0000256" key="3">
    <source>
        <dbReference type="PROSITE-ProRule" id="PRU00209"/>
    </source>
</evidence>
<dbReference type="CDD" id="cd02796">
    <property type="entry name" value="tRNA_bind_bactPheRS"/>
    <property type="match status" value="1"/>
</dbReference>
<dbReference type="Gene3D" id="3.30.1940.10">
    <property type="entry name" value="YtpR-like"/>
    <property type="match status" value="1"/>
</dbReference>
<dbReference type="Gene3D" id="2.40.50.140">
    <property type="entry name" value="Nucleic acid-binding proteins"/>
    <property type="match status" value="1"/>
</dbReference>
<dbReference type="Pfam" id="PF14794">
    <property type="entry name" value="DUF4479"/>
    <property type="match status" value="1"/>
</dbReference>
<gene>
    <name evidence="5" type="ORF">H9861_06770</name>
</gene>
<dbReference type="GO" id="GO:0000049">
    <property type="term" value="F:tRNA binding"/>
    <property type="evidence" value="ECO:0007669"/>
    <property type="project" value="UniProtKB-UniRule"/>
</dbReference>
<dbReference type="Proteomes" id="UP000823963">
    <property type="component" value="Unassembled WGS sequence"/>
</dbReference>
<keyword evidence="2 3" id="KW-0694">RNA-binding</keyword>
<dbReference type="InterPro" id="IPR012340">
    <property type="entry name" value="NA-bd_OB-fold"/>
</dbReference>
<reference evidence="5" key="2">
    <citation type="submission" date="2021-04" db="EMBL/GenBank/DDBJ databases">
        <authorList>
            <person name="Gilroy R."/>
        </authorList>
    </citation>
    <scope>NUCLEOTIDE SEQUENCE</scope>
    <source>
        <strain evidence="5">6627</strain>
    </source>
</reference>
<evidence type="ECO:0000313" key="5">
    <source>
        <dbReference type="EMBL" id="HIX02442.1"/>
    </source>
</evidence>
<feature type="domain" description="TRNA-binding" evidence="4">
    <location>
        <begin position="91"/>
        <end position="203"/>
    </location>
</feature>
<dbReference type="SUPFAM" id="SSF50249">
    <property type="entry name" value="Nucleic acid-binding proteins"/>
    <property type="match status" value="1"/>
</dbReference>
<evidence type="ECO:0000256" key="1">
    <source>
        <dbReference type="ARBA" id="ARBA00022555"/>
    </source>
</evidence>
<sequence length="214" mass="23559">MLIASYNPQHLGDVLLTMINPDSVNQAVEKKENVVRIYDSKTKQTLGYNFFDVSKTLTGLNGNGQIELTVEQVEKLNQLLAAAGFDSELVFDDEPKFVVGYVEEMEAHPDSDHLHITQTRVDGDRVLQIVCGAPNIEKGQTVVVAKQGAMMPTGTMIWNGKLRGVESDGMICSARELGLPNAPQKRGILVLPADEYQTGEEFDFDKAATLFTKN</sequence>
<dbReference type="FunFam" id="2.40.50.140:FF:000045">
    <property type="entry name" value="Phenylalanine--tRNA ligase beta subunit"/>
    <property type="match status" value="1"/>
</dbReference>
<dbReference type="PROSITE" id="PS50886">
    <property type="entry name" value="TRBD"/>
    <property type="match status" value="1"/>
</dbReference>
<reference evidence="5" key="1">
    <citation type="journal article" date="2021" name="PeerJ">
        <title>Extensive microbial diversity within the chicken gut microbiome revealed by metagenomics and culture.</title>
        <authorList>
            <person name="Gilroy R."/>
            <person name="Ravi A."/>
            <person name="Getino M."/>
            <person name="Pursley I."/>
            <person name="Horton D.L."/>
            <person name="Alikhan N.F."/>
            <person name="Baker D."/>
            <person name="Gharbi K."/>
            <person name="Hall N."/>
            <person name="Watson M."/>
            <person name="Adriaenssens E.M."/>
            <person name="Foster-Nyarko E."/>
            <person name="Jarju S."/>
            <person name="Secka A."/>
            <person name="Antonio M."/>
            <person name="Oren A."/>
            <person name="Chaudhuri R.R."/>
            <person name="La Ragione R."/>
            <person name="Hildebrand F."/>
            <person name="Pallen M.J."/>
        </authorList>
    </citation>
    <scope>NUCLEOTIDE SEQUENCE</scope>
    <source>
        <strain evidence="5">6627</strain>
    </source>
</reference>
<comment type="caution">
    <text evidence="5">The sequence shown here is derived from an EMBL/GenBank/DDBJ whole genome shotgun (WGS) entry which is preliminary data.</text>
</comment>
<dbReference type="InterPro" id="IPR027855">
    <property type="entry name" value="DUF4479"/>
</dbReference>